<reference evidence="4 5" key="1">
    <citation type="submission" date="2018-03" db="EMBL/GenBank/DDBJ databases">
        <title>Genomic Encyclopedia of Archaeal and Bacterial Type Strains, Phase II (KMG-II): from individual species to whole genera.</title>
        <authorList>
            <person name="Goeker M."/>
        </authorList>
    </citation>
    <scope>NUCLEOTIDE SEQUENCE [LARGE SCALE GENOMIC DNA]</scope>
    <source>
        <strain evidence="4 5">DSM 13175</strain>
    </source>
</reference>
<dbReference type="Proteomes" id="UP000238205">
    <property type="component" value="Unassembled WGS sequence"/>
</dbReference>
<keyword evidence="2" id="KW-0732">Signal</keyword>
<feature type="chain" id="PRO_5039521038" evidence="2">
    <location>
        <begin position="23"/>
        <end position="242"/>
    </location>
</feature>
<feature type="signal peptide" evidence="2">
    <location>
        <begin position="1"/>
        <end position="22"/>
    </location>
</feature>
<gene>
    <name evidence="4" type="ORF">CLV38_13111</name>
</gene>
<evidence type="ECO:0000313" key="5">
    <source>
        <dbReference type="Proteomes" id="UP000238205"/>
    </source>
</evidence>
<evidence type="ECO:0000256" key="1">
    <source>
        <dbReference type="SAM" id="MobiDB-lite"/>
    </source>
</evidence>
<proteinExistence type="predicted"/>
<organism evidence="4 5">
    <name type="scientific">Alkalibacterium olivapovliticus</name>
    <dbReference type="NCBI Taxonomy" id="99907"/>
    <lineage>
        <taxon>Bacteria</taxon>
        <taxon>Bacillati</taxon>
        <taxon>Bacillota</taxon>
        <taxon>Bacilli</taxon>
        <taxon>Lactobacillales</taxon>
        <taxon>Carnobacteriaceae</taxon>
        <taxon>Alkalibacterium</taxon>
    </lineage>
</organism>
<evidence type="ECO:0000256" key="2">
    <source>
        <dbReference type="SAM" id="SignalP"/>
    </source>
</evidence>
<dbReference type="GO" id="GO:0016651">
    <property type="term" value="F:oxidoreductase activity, acting on NAD(P)H"/>
    <property type="evidence" value="ECO:0007669"/>
    <property type="project" value="UniProtKB-ARBA"/>
</dbReference>
<dbReference type="PANTHER" id="PTHR39201:SF1">
    <property type="entry name" value="FLAVODOXIN-LIKE DOMAIN-CONTAINING PROTEIN"/>
    <property type="match status" value="1"/>
</dbReference>
<dbReference type="AlphaFoldDB" id="A0A2T0VX13"/>
<dbReference type="Pfam" id="PF12682">
    <property type="entry name" value="Flavodoxin_4"/>
    <property type="match status" value="1"/>
</dbReference>
<accession>A0A2T0VX13</accession>
<dbReference type="PROSITE" id="PS50902">
    <property type="entry name" value="FLAVODOXIN_LIKE"/>
    <property type="match status" value="1"/>
</dbReference>
<dbReference type="EMBL" id="PVTO01000031">
    <property type="protein sequence ID" value="PRY76511.1"/>
    <property type="molecule type" value="Genomic_DNA"/>
</dbReference>
<evidence type="ECO:0000259" key="3">
    <source>
        <dbReference type="PROSITE" id="PS50902"/>
    </source>
</evidence>
<dbReference type="GO" id="GO:0010181">
    <property type="term" value="F:FMN binding"/>
    <property type="evidence" value="ECO:0007669"/>
    <property type="project" value="InterPro"/>
</dbReference>
<dbReference type="InterPro" id="IPR029039">
    <property type="entry name" value="Flavoprotein-like_sf"/>
</dbReference>
<feature type="region of interest" description="Disordered" evidence="1">
    <location>
        <begin position="223"/>
        <end position="242"/>
    </location>
</feature>
<feature type="region of interest" description="Disordered" evidence="1">
    <location>
        <begin position="29"/>
        <end position="76"/>
    </location>
</feature>
<keyword evidence="5" id="KW-1185">Reference proteome</keyword>
<feature type="compositionally biased region" description="Acidic residues" evidence="1">
    <location>
        <begin position="231"/>
        <end position="242"/>
    </location>
</feature>
<name>A0A2T0VX13_9LACT</name>
<sequence length="242" mass="27206">MKEGMRLKKIIAATFTSLFLLAGCTGNGDENSMNRESNNEESRSESSAQSSSMTEIIGTNEYGRGAKSDGQDTNSNEAPMRILTEDADALIIYFSRSGNTENLVKMIQGQTDADVLELTITNPYPENYEETVDRANQERENEEFPEINTEMHDLSQYDRIYLGYQTWAMTLSNPIISFLESYGEMLDGKDIHPFSSNAGYGEGDSIERMQEMLPNSTIEESFSVEDRDVISSEDEVADWLEN</sequence>
<dbReference type="Gene3D" id="3.40.50.360">
    <property type="match status" value="1"/>
</dbReference>
<dbReference type="PANTHER" id="PTHR39201">
    <property type="entry name" value="EXPORTED PROTEIN-RELATED"/>
    <property type="match status" value="1"/>
</dbReference>
<evidence type="ECO:0000313" key="4">
    <source>
        <dbReference type="EMBL" id="PRY76511.1"/>
    </source>
</evidence>
<protein>
    <submittedName>
        <fullName evidence="4">Flavodoxin</fullName>
    </submittedName>
</protein>
<feature type="domain" description="Flavodoxin-like" evidence="3">
    <location>
        <begin position="89"/>
        <end position="242"/>
    </location>
</feature>
<dbReference type="SUPFAM" id="SSF52218">
    <property type="entry name" value="Flavoproteins"/>
    <property type="match status" value="1"/>
</dbReference>
<dbReference type="PROSITE" id="PS51257">
    <property type="entry name" value="PROKAR_LIPOPROTEIN"/>
    <property type="match status" value="1"/>
</dbReference>
<comment type="caution">
    <text evidence="4">The sequence shown here is derived from an EMBL/GenBank/DDBJ whole genome shotgun (WGS) entry which is preliminary data.</text>
</comment>
<dbReference type="InterPro" id="IPR008254">
    <property type="entry name" value="Flavodoxin/NO_synth"/>
</dbReference>